<feature type="signal peptide" evidence="3">
    <location>
        <begin position="1"/>
        <end position="29"/>
    </location>
</feature>
<dbReference type="Pfam" id="PF00144">
    <property type="entry name" value="Beta-lactamase"/>
    <property type="match status" value="1"/>
</dbReference>
<dbReference type="AlphaFoldDB" id="C1ADS8"/>
<dbReference type="PANTHER" id="PTHR43283">
    <property type="entry name" value="BETA-LACTAMASE-RELATED"/>
    <property type="match status" value="1"/>
</dbReference>
<sequence length="428" mass="47233">MTRPAALPATFALPASLALMALVSQPLVAQRTGTAARTPSRATQPYVPPAGSWERRTPSVAGMDSAKLAEAVAFAVSKESRSPRDLELNHYATFGREPLGDPIGPLPPRGDATGVIVKGGYVVATWGNPDAEETTNSVTKSFVSTVVGLAVDAGKIRSVHDTVASYMPPIVRARPNGRGYERDWPGNDRILMPFDSPHNRRLTWDHLLRQVSDWEGTLWGKPEWADRPAQNAATWTTRPREEPGKTYEYNDTRVNVLALAALQVWRKPLPEVLKERVMDPIGASDTWRWYGYDNSWIVLDGREVQSVSGGGHWGGGMIINAWDMARFGLLTLRRGKWGERQLLSDAWVTQSLTSTPAQKTYGYMNWFVNPDRSYLAAAPPQAFVHVGAGNNFIYVDPVNDIVAVIRWMDTAGSLNQFVEKLLAAQVSR</sequence>
<keyword evidence="6" id="KW-1185">Reference proteome</keyword>
<dbReference type="GO" id="GO:0016787">
    <property type="term" value="F:hydrolase activity"/>
    <property type="evidence" value="ECO:0007669"/>
    <property type="project" value="UniProtKB-KW"/>
</dbReference>
<dbReference type="EMBL" id="AP009153">
    <property type="protein sequence ID" value="BAH40655.1"/>
    <property type="molecule type" value="Genomic_DNA"/>
</dbReference>
<dbReference type="RefSeq" id="WP_015895424.1">
    <property type="nucleotide sequence ID" value="NC_012489.1"/>
</dbReference>
<evidence type="ECO:0000256" key="1">
    <source>
        <dbReference type="ARBA" id="ARBA00022801"/>
    </source>
</evidence>
<protein>
    <recommendedName>
        <fullName evidence="4">Beta-lactamase-related domain-containing protein</fullName>
    </recommendedName>
</protein>
<dbReference type="Proteomes" id="UP000002209">
    <property type="component" value="Chromosome"/>
</dbReference>
<gene>
    <name evidence="5" type="ordered locus">GAU_3613</name>
</gene>
<keyword evidence="3" id="KW-0732">Signal</keyword>
<feature type="region of interest" description="Disordered" evidence="2">
    <location>
        <begin position="33"/>
        <end position="52"/>
    </location>
</feature>
<dbReference type="PANTHER" id="PTHR43283:SF11">
    <property type="entry name" value="BETA-LACTAMASE-RELATED DOMAIN-CONTAINING PROTEIN"/>
    <property type="match status" value="1"/>
</dbReference>
<feature type="domain" description="Beta-lactamase-related" evidence="4">
    <location>
        <begin position="110"/>
        <end position="405"/>
    </location>
</feature>
<evidence type="ECO:0000259" key="4">
    <source>
        <dbReference type="Pfam" id="PF00144"/>
    </source>
</evidence>
<evidence type="ECO:0000313" key="6">
    <source>
        <dbReference type="Proteomes" id="UP000002209"/>
    </source>
</evidence>
<dbReference type="KEGG" id="gau:GAU_3613"/>
<dbReference type="InterPro" id="IPR050789">
    <property type="entry name" value="Diverse_Enzym_Activities"/>
</dbReference>
<organism evidence="5 6">
    <name type="scientific">Gemmatimonas aurantiaca (strain DSM 14586 / JCM 11422 / NBRC 100505 / T-27)</name>
    <dbReference type="NCBI Taxonomy" id="379066"/>
    <lineage>
        <taxon>Bacteria</taxon>
        <taxon>Pseudomonadati</taxon>
        <taxon>Gemmatimonadota</taxon>
        <taxon>Gemmatimonadia</taxon>
        <taxon>Gemmatimonadales</taxon>
        <taxon>Gemmatimonadaceae</taxon>
        <taxon>Gemmatimonas</taxon>
    </lineage>
</organism>
<evidence type="ECO:0000256" key="3">
    <source>
        <dbReference type="SAM" id="SignalP"/>
    </source>
</evidence>
<dbReference type="InterPro" id="IPR012338">
    <property type="entry name" value="Beta-lactam/transpept-like"/>
</dbReference>
<evidence type="ECO:0000256" key="2">
    <source>
        <dbReference type="SAM" id="MobiDB-lite"/>
    </source>
</evidence>
<evidence type="ECO:0000313" key="5">
    <source>
        <dbReference type="EMBL" id="BAH40655.1"/>
    </source>
</evidence>
<name>C1ADS8_GEMAT</name>
<feature type="chain" id="PRO_5002906778" description="Beta-lactamase-related domain-containing protein" evidence="3">
    <location>
        <begin position="30"/>
        <end position="428"/>
    </location>
</feature>
<dbReference type="STRING" id="379066.GAU_3613"/>
<keyword evidence="1" id="KW-0378">Hydrolase</keyword>
<dbReference type="eggNOG" id="COG1680">
    <property type="taxonomic scope" value="Bacteria"/>
</dbReference>
<dbReference type="SUPFAM" id="SSF56601">
    <property type="entry name" value="beta-lactamase/transpeptidase-like"/>
    <property type="match status" value="1"/>
</dbReference>
<proteinExistence type="predicted"/>
<dbReference type="HOGENOM" id="CLU_059724_0_0_0"/>
<accession>C1ADS8</accession>
<feature type="compositionally biased region" description="Polar residues" evidence="2">
    <location>
        <begin position="33"/>
        <end position="43"/>
    </location>
</feature>
<dbReference type="Gene3D" id="3.40.710.10">
    <property type="entry name" value="DD-peptidase/beta-lactamase superfamily"/>
    <property type="match status" value="1"/>
</dbReference>
<reference evidence="6" key="1">
    <citation type="submission" date="2006-03" db="EMBL/GenBank/DDBJ databases">
        <title>Complete genome sequence of Gemmatimonas aurantiaca T-27 that represents a novel phylum Gemmatimonadetes.</title>
        <authorList>
            <person name="Takasaki K."/>
            <person name="Ichikawa N."/>
            <person name="Miura H."/>
            <person name="Matsushita S."/>
            <person name="Watanabe Y."/>
            <person name="Oguchi A."/>
            <person name="Ankai A."/>
            <person name="Yashiro I."/>
            <person name="Takahashi M."/>
            <person name="Terui Y."/>
            <person name="Fukui S."/>
            <person name="Yokoyama H."/>
            <person name="Tanikawa S."/>
            <person name="Hanada S."/>
            <person name="Kamagata Y."/>
            <person name="Fujita N."/>
        </authorList>
    </citation>
    <scope>NUCLEOTIDE SEQUENCE [LARGE SCALE GENOMIC DNA]</scope>
    <source>
        <strain evidence="6">T-27 / DSM 14586 / JCM 11422 / NBRC 100505</strain>
    </source>
</reference>
<dbReference type="InterPro" id="IPR001466">
    <property type="entry name" value="Beta-lactam-related"/>
</dbReference>